<dbReference type="EMBL" id="CM017324">
    <property type="protein sequence ID" value="KAE8038415.1"/>
    <property type="molecule type" value="Genomic_DNA"/>
</dbReference>
<evidence type="ECO:0000313" key="3">
    <source>
        <dbReference type="EMBL" id="KAE8038415.1"/>
    </source>
</evidence>
<name>A0A660KSV2_9ROSI</name>
<evidence type="ECO:0000259" key="2">
    <source>
        <dbReference type="Pfam" id="PF13837"/>
    </source>
</evidence>
<dbReference type="Pfam" id="PF13837">
    <property type="entry name" value="Myb_DNA-bind_4"/>
    <property type="match status" value="1"/>
</dbReference>
<dbReference type="OrthoDB" id="1901794at2759"/>
<dbReference type="AlphaFoldDB" id="A0A660KSV2"/>
<dbReference type="InterPro" id="IPR044823">
    <property type="entry name" value="ASIL1/2-like"/>
</dbReference>
<organism evidence="3 4">
    <name type="scientific">Carpinus fangiana</name>
    <dbReference type="NCBI Taxonomy" id="176857"/>
    <lineage>
        <taxon>Eukaryota</taxon>
        <taxon>Viridiplantae</taxon>
        <taxon>Streptophyta</taxon>
        <taxon>Embryophyta</taxon>
        <taxon>Tracheophyta</taxon>
        <taxon>Spermatophyta</taxon>
        <taxon>Magnoliopsida</taxon>
        <taxon>eudicotyledons</taxon>
        <taxon>Gunneridae</taxon>
        <taxon>Pentapetalae</taxon>
        <taxon>rosids</taxon>
        <taxon>fabids</taxon>
        <taxon>Fagales</taxon>
        <taxon>Betulaceae</taxon>
        <taxon>Carpinus</taxon>
    </lineage>
</organism>
<feature type="region of interest" description="Disordered" evidence="1">
    <location>
        <begin position="166"/>
        <end position="188"/>
    </location>
</feature>
<feature type="region of interest" description="Disordered" evidence="1">
    <location>
        <begin position="1"/>
        <end position="23"/>
    </location>
</feature>
<keyword evidence="4" id="KW-1185">Reference proteome</keyword>
<dbReference type="Gene3D" id="1.10.10.60">
    <property type="entry name" value="Homeodomain-like"/>
    <property type="match status" value="1"/>
</dbReference>
<protein>
    <recommendedName>
        <fullName evidence="2">Myb/SANT-like DNA-binding domain-containing protein</fullName>
    </recommendedName>
</protein>
<evidence type="ECO:0000256" key="1">
    <source>
        <dbReference type="SAM" id="MobiDB-lite"/>
    </source>
</evidence>
<dbReference type="PANTHER" id="PTHR31307:SF3">
    <property type="entry name" value="HOMEODOMAIN-LIKE SUPERFAMILY PROTEIN"/>
    <property type="match status" value="1"/>
</dbReference>
<feature type="compositionally biased region" description="Low complexity" evidence="1">
    <location>
        <begin position="1"/>
        <end position="16"/>
    </location>
</feature>
<feature type="domain" description="Myb/SANT-like DNA-binding" evidence="2">
    <location>
        <begin position="25"/>
        <end position="112"/>
    </location>
</feature>
<feature type="region of interest" description="Disordered" evidence="1">
    <location>
        <begin position="116"/>
        <end position="144"/>
    </location>
</feature>
<dbReference type="FunFam" id="1.10.10.60:FF:000152">
    <property type="entry name" value="Trihelix transcription factor ASIL2"/>
    <property type="match status" value="1"/>
</dbReference>
<feature type="compositionally biased region" description="Basic and acidic residues" evidence="1">
    <location>
        <begin position="169"/>
        <end position="178"/>
    </location>
</feature>
<dbReference type="InterPro" id="IPR044822">
    <property type="entry name" value="Myb_DNA-bind_4"/>
</dbReference>
<proteinExistence type="predicted"/>
<reference evidence="3 4" key="1">
    <citation type="submission" date="2019-06" db="EMBL/GenBank/DDBJ databases">
        <title>A chromosomal-level reference genome of Carpinus fangiana (Coryloideae, Betulaceae).</title>
        <authorList>
            <person name="Yang X."/>
            <person name="Wang Z."/>
            <person name="Zhang L."/>
            <person name="Hao G."/>
            <person name="Liu J."/>
            <person name="Yang Y."/>
        </authorList>
    </citation>
    <scope>NUCLEOTIDE SEQUENCE [LARGE SCALE GENOMIC DNA]</scope>
    <source>
        <strain evidence="3">Cfa_2016G</strain>
        <tissue evidence="3">Leaf</tissue>
    </source>
</reference>
<dbReference type="PANTHER" id="PTHR31307">
    <property type="entry name" value="TRIHELIX TRANSCRIPTION FACTOR ASIL2"/>
    <property type="match status" value="1"/>
</dbReference>
<sequence length="253" mass="29113">MASASPPTTTTATNSAFKKPQPLPWTHEETVHLIQAYQEKLTAVRRGQLKSSQWEEVAVTVSARCGYDHTEPSSKSALQCRHKIEKLRQRYRSESQRSGPHSWPYFHLMDSLERGPLPPISARPISHIPPPHDHDSDHEDDSDRRNRLQSIDYILRRPSVVNRFSGKRRREELAHADDCGDEEEGGTGRGLVSELAAEIRAFAERFIGMENLKMEVMKDTERFRMEMENKRIELILESQRRIVDSIERTFGSP</sequence>
<feature type="compositionally biased region" description="Basic and acidic residues" evidence="1">
    <location>
        <begin position="130"/>
        <end position="144"/>
    </location>
</feature>
<accession>A0A660KSV2</accession>
<gene>
    <name evidence="3" type="ORF">FH972_010928</name>
</gene>
<evidence type="ECO:0000313" key="4">
    <source>
        <dbReference type="Proteomes" id="UP000327013"/>
    </source>
</evidence>
<dbReference type="Proteomes" id="UP000327013">
    <property type="component" value="Chromosome 4"/>
</dbReference>